<dbReference type="Pfam" id="PF00702">
    <property type="entry name" value="Hydrolase"/>
    <property type="match status" value="1"/>
</dbReference>
<dbReference type="Gene3D" id="1.10.150.240">
    <property type="entry name" value="Putative phosphatase, domain 2"/>
    <property type="match status" value="1"/>
</dbReference>
<gene>
    <name evidence="1" type="ORF">MUG84_07085</name>
</gene>
<name>A0A9X1WLH4_9BACL</name>
<dbReference type="RefSeq" id="WP_244722461.1">
    <property type="nucleotide sequence ID" value="NZ_JALIRP010000002.1"/>
</dbReference>
<dbReference type="SFLD" id="SFLDS00003">
    <property type="entry name" value="Haloacid_Dehalogenase"/>
    <property type="match status" value="1"/>
</dbReference>
<dbReference type="InterPro" id="IPR023214">
    <property type="entry name" value="HAD_sf"/>
</dbReference>
<evidence type="ECO:0000313" key="2">
    <source>
        <dbReference type="Proteomes" id="UP001139347"/>
    </source>
</evidence>
<reference evidence="1" key="1">
    <citation type="submission" date="2022-04" db="EMBL/GenBank/DDBJ databases">
        <title>Paenibacillus mangrovi sp. nov., a novel endophytic bacterium isolated from bark of Kandelia candel.</title>
        <authorList>
            <person name="Tuo L."/>
        </authorList>
    </citation>
    <scope>NUCLEOTIDE SEQUENCE</scope>
    <source>
        <strain evidence="1">KQZ6P-2</strain>
    </source>
</reference>
<dbReference type="InterPro" id="IPR023198">
    <property type="entry name" value="PGP-like_dom2"/>
</dbReference>
<dbReference type="Proteomes" id="UP001139347">
    <property type="component" value="Unassembled WGS sequence"/>
</dbReference>
<dbReference type="PANTHER" id="PTHR43434">
    <property type="entry name" value="PHOSPHOGLYCOLATE PHOSPHATASE"/>
    <property type="match status" value="1"/>
</dbReference>
<dbReference type="Gene3D" id="3.40.50.1000">
    <property type="entry name" value="HAD superfamily/HAD-like"/>
    <property type="match status" value="1"/>
</dbReference>
<dbReference type="SUPFAM" id="SSF56784">
    <property type="entry name" value="HAD-like"/>
    <property type="match status" value="1"/>
</dbReference>
<dbReference type="AlphaFoldDB" id="A0A9X1WLH4"/>
<proteinExistence type="predicted"/>
<dbReference type="PANTHER" id="PTHR43434:SF1">
    <property type="entry name" value="PHOSPHOGLYCOLATE PHOSPHATASE"/>
    <property type="match status" value="1"/>
</dbReference>
<keyword evidence="2" id="KW-1185">Reference proteome</keyword>
<dbReference type="GO" id="GO:0006281">
    <property type="term" value="P:DNA repair"/>
    <property type="evidence" value="ECO:0007669"/>
    <property type="project" value="TreeGrafter"/>
</dbReference>
<comment type="caution">
    <text evidence="1">The sequence shown here is derived from an EMBL/GenBank/DDBJ whole genome shotgun (WGS) entry which is preliminary data.</text>
</comment>
<sequence>MGVITIFNLRVHRECFPVRGLLFDKDGTLLEFVGLWGRWAEALARHYSEYFPSDARQHIVDLIPALLGVDVDSEGHIVDYDCNGPLAMASTPDVLAVLAWHGYRLGLPWSEAMTIVRRCKQLADEEMQNTRPVQALPGLKEFLERCRELRIPLGVVTADDTFEAEKHLEWMGIRQYFQVVIGNDLVDLGKPNPEMVEKACWELRCSPNEVAVIGDTNGDMKMGRAAGVSLTIGICSRKLTESRDSYLHDADALITDYSQIGIEVLSTDEG</sequence>
<dbReference type="InterPro" id="IPR006439">
    <property type="entry name" value="HAD-SF_hydro_IA"/>
</dbReference>
<dbReference type="InterPro" id="IPR036412">
    <property type="entry name" value="HAD-like_sf"/>
</dbReference>
<dbReference type="InterPro" id="IPR050155">
    <property type="entry name" value="HAD-like_hydrolase_sf"/>
</dbReference>
<dbReference type="SFLD" id="SFLDG01129">
    <property type="entry name" value="C1.5:_HAD__Beta-PGM__Phosphata"/>
    <property type="match status" value="1"/>
</dbReference>
<keyword evidence="1" id="KW-0378">Hydrolase</keyword>
<dbReference type="NCBIfam" id="TIGR01549">
    <property type="entry name" value="HAD-SF-IA-v1"/>
    <property type="match status" value="1"/>
</dbReference>
<accession>A0A9X1WLH4</accession>
<organism evidence="1 2">
    <name type="scientific">Paenibacillus mangrovi</name>
    <dbReference type="NCBI Taxonomy" id="2931978"/>
    <lineage>
        <taxon>Bacteria</taxon>
        <taxon>Bacillati</taxon>
        <taxon>Bacillota</taxon>
        <taxon>Bacilli</taxon>
        <taxon>Bacillales</taxon>
        <taxon>Paenibacillaceae</taxon>
        <taxon>Paenibacillus</taxon>
    </lineage>
</organism>
<protein>
    <submittedName>
        <fullName evidence="1">HAD family hydrolase</fullName>
    </submittedName>
</protein>
<dbReference type="GO" id="GO:0008967">
    <property type="term" value="F:phosphoglycolate phosphatase activity"/>
    <property type="evidence" value="ECO:0007669"/>
    <property type="project" value="TreeGrafter"/>
</dbReference>
<evidence type="ECO:0000313" key="1">
    <source>
        <dbReference type="EMBL" id="MCJ8011512.1"/>
    </source>
</evidence>
<dbReference type="EMBL" id="JALIRP010000002">
    <property type="protein sequence ID" value="MCJ8011512.1"/>
    <property type="molecule type" value="Genomic_DNA"/>
</dbReference>